<evidence type="ECO:0000256" key="1">
    <source>
        <dbReference type="SAM" id="MobiDB-lite"/>
    </source>
</evidence>
<feature type="compositionally biased region" description="Basic and acidic residues" evidence="1">
    <location>
        <begin position="1"/>
        <end position="22"/>
    </location>
</feature>
<name>A0A3N4HSV2_ASCIM</name>
<sequence length="122" mass="14016">MVKLEGHELEAKGAKDLTAKESKKLRRKLRRKLKAKEQKRRQSPPISATPPTSGGKRPLDSAEEDVIENLRISTRRKIAAEMSQMTEGEWDPEKAQKIESRIEEIKRFHDKCLATLKELKAK</sequence>
<dbReference type="EMBL" id="ML119751">
    <property type="protein sequence ID" value="RPA76076.1"/>
    <property type="molecule type" value="Genomic_DNA"/>
</dbReference>
<evidence type="ECO:0000313" key="2">
    <source>
        <dbReference type="EMBL" id="RPA76076.1"/>
    </source>
</evidence>
<protein>
    <submittedName>
        <fullName evidence="2">Uncharacterized protein</fullName>
    </submittedName>
</protein>
<organism evidence="2 3">
    <name type="scientific">Ascobolus immersus RN42</name>
    <dbReference type="NCBI Taxonomy" id="1160509"/>
    <lineage>
        <taxon>Eukaryota</taxon>
        <taxon>Fungi</taxon>
        <taxon>Dikarya</taxon>
        <taxon>Ascomycota</taxon>
        <taxon>Pezizomycotina</taxon>
        <taxon>Pezizomycetes</taxon>
        <taxon>Pezizales</taxon>
        <taxon>Ascobolaceae</taxon>
        <taxon>Ascobolus</taxon>
    </lineage>
</organism>
<dbReference type="AlphaFoldDB" id="A0A3N4HSV2"/>
<dbReference type="Proteomes" id="UP000275078">
    <property type="component" value="Unassembled WGS sequence"/>
</dbReference>
<accession>A0A3N4HSV2</accession>
<reference evidence="2 3" key="1">
    <citation type="journal article" date="2018" name="Nat. Ecol. Evol.">
        <title>Pezizomycetes genomes reveal the molecular basis of ectomycorrhizal truffle lifestyle.</title>
        <authorList>
            <person name="Murat C."/>
            <person name="Payen T."/>
            <person name="Noel B."/>
            <person name="Kuo A."/>
            <person name="Morin E."/>
            <person name="Chen J."/>
            <person name="Kohler A."/>
            <person name="Krizsan K."/>
            <person name="Balestrini R."/>
            <person name="Da Silva C."/>
            <person name="Montanini B."/>
            <person name="Hainaut M."/>
            <person name="Levati E."/>
            <person name="Barry K.W."/>
            <person name="Belfiori B."/>
            <person name="Cichocki N."/>
            <person name="Clum A."/>
            <person name="Dockter R.B."/>
            <person name="Fauchery L."/>
            <person name="Guy J."/>
            <person name="Iotti M."/>
            <person name="Le Tacon F."/>
            <person name="Lindquist E.A."/>
            <person name="Lipzen A."/>
            <person name="Malagnac F."/>
            <person name="Mello A."/>
            <person name="Molinier V."/>
            <person name="Miyauchi S."/>
            <person name="Poulain J."/>
            <person name="Riccioni C."/>
            <person name="Rubini A."/>
            <person name="Sitrit Y."/>
            <person name="Splivallo R."/>
            <person name="Traeger S."/>
            <person name="Wang M."/>
            <person name="Zifcakova L."/>
            <person name="Wipf D."/>
            <person name="Zambonelli A."/>
            <person name="Paolocci F."/>
            <person name="Nowrousian M."/>
            <person name="Ottonello S."/>
            <person name="Baldrian P."/>
            <person name="Spatafora J.W."/>
            <person name="Henrissat B."/>
            <person name="Nagy L.G."/>
            <person name="Aury J.M."/>
            <person name="Wincker P."/>
            <person name="Grigoriev I.V."/>
            <person name="Bonfante P."/>
            <person name="Martin F.M."/>
        </authorList>
    </citation>
    <scope>NUCLEOTIDE SEQUENCE [LARGE SCALE GENOMIC DNA]</scope>
    <source>
        <strain evidence="2 3">RN42</strain>
    </source>
</reference>
<evidence type="ECO:0000313" key="3">
    <source>
        <dbReference type="Proteomes" id="UP000275078"/>
    </source>
</evidence>
<feature type="region of interest" description="Disordered" evidence="1">
    <location>
        <begin position="1"/>
        <end position="65"/>
    </location>
</feature>
<keyword evidence="3" id="KW-1185">Reference proteome</keyword>
<proteinExistence type="predicted"/>
<feature type="compositionally biased region" description="Basic residues" evidence="1">
    <location>
        <begin position="23"/>
        <end position="42"/>
    </location>
</feature>
<gene>
    <name evidence="2" type="ORF">BJ508DRAFT_417726</name>
</gene>